<dbReference type="Pfam" id="PF20510">
    <property type="entry name" value="HgmA_N"/>
    <property type="match status" value="1"/>
</dbReference>
<feature type="binding site" evidence="8">
    <location>
        <position position="286"/>
    </location>
    <ligand>
        <name>Fe cation</name>
        <dbReference type="ChEBI" id="CHEBI:24875"/>
    </ligand>
</feature>
<proteinExistence type="inferred from homology"/>
<accession>A0A2T3KTW9</accession>
<evidence type="ECO:0000256" key="2">
    <source>
        <dbReference type="ARBA" id="ARBA00007757"/>
    </source>
</evidence>
<dbReference type="InterPro" id="IPR046451">
    <property type="entry name" value="HgmA_C"/>
</dbReference>
<keyword evidence="5" id="KW-0560">Oxidoreductase</keyword>
<evidence type="ECO:0000313" key="11">
    <source>
        <dbReference type="EMBL" id="PSV10054.1"/>
    </source>
</evidence>
<dbReference type="InterPro" id="IPR014710">
    <property type="entry name" value="RmlC-like_jellyroll"/>
</dbReference>
<protein>
    <submittedName>
        <fullName evidence="11">Homogentisate 1,2-dioxygenase</fullName>
    </submittedName>
</protein>
<dbReference type="Proteomes" id="UP000240530">
    <property type="component" value="Unassembled WGS sequence"/>
</dbReference>
<name>A0A2T3KTW9_PHOLD</name>
<organism evidence="11 12">
    <name type="scientific">Photobacterium leiognathi subsp. mandapamensis</name>
    <name type="common">Photobacterium mandapamensis</name>
    <dbReference type="NCBI Taxonomy" id="48408"/>
    <lineage>
        <taxon>Bacteria</taxon>
        <taxon>Pseudomonadati</taxon>
        <taxon>Pseudomonadota</taxon>
        <taxon>Gammaproteobacteria</taxon>
        <taxon>Vibrionales</taxon>
        <taxon>Vibrionaceae</taxon>
        <taxon>Photobacterium</taxon>
    </lineage>
</organism>
<feature type="binding site" evidence="8">
    <location>
        <position position="322"/>
    </location>
    <ligand>
        <name>Fe cation</name>
        <dbReference type="ChEBI" id="CHEBI:24875"/>
    </ligand>
</feature>
<dbReference type="InterPro" id="IPR011051">
    <property type="entry name" value="RmlC_Cupin_sf"/>
</dbReference>
<dbReference type="PANTHER" id="PTHR11056:SF0">
    <property type="entry name" value="HOMOGENTISATE 1,2-DIOXYGENASE"/>
    <property type="match status" value="1"/>
</dbReference>
<dbReference type="AlphaFoldDB" id="A0A2T3KTW9"/>
<evidence type="ECO:0000256" key="6">
    <source>
        <dbReference type="ARBA" id="ARBA00023004"/>
    </source>
</evidence>
<dbReference type="GO" id="GO:0006570">
    <property type="term" value="P:tyrosine metabolic process"/>
    <property type="evidence" value="ECO:0007669"/>
    <property type="project" value="InterPro"/>
</dbReference>
<dbReference type="SUPFAM" id="SSF51182">
    <property type="entry name" value="RmlC-like cupins"/>
    <property type="match status" value="1"/>
</dbReference>
<dbReference type="GO" id="GO:0006559">
    <property type="term" value="P:L-phenylalanine catabolic process"/>
    <property type="evidence" value="ECO:0007669"/>
    <property type="project" value="InterPro"/>
</dbReference>
<comment type="caution">
    <text evidence="11">The sequence shown here is derived from an EMBL/GenBank/DDBJ whole genome shotgun (WGS) entry which is preliminary data.</text>
</comment>
<evidence type="ECO:0000256" key="1">
    <source>
        <dbReference type="ARBA" id="ARBA00001962"/>
    </source>
</evidence>
<dbReference type="Gene3D" id="2.60.120.10">
    <property type="entry name" value="Jelly Rolls"/>
    <property type="match status" value="2"/>
</dbReference>
<evidence type="ECO:0000259" key="9">
    <source>
        <dbReference type="Pfam" id="PF04209"/>
    </source>
</evidence>
<comment type="cofactor">
    <cofactor evidence="1 8">
        <name>Fe cation</name>
        <dbReference type="ChEBI" id="CHEBI:24875"/>
    </cofactor>
</comment>
<dbReference type="InterPro" id="IPR005708">
    <property type="entry name" value="Homogentis_dOase"/>
</dbReference>
<evidence type="ECO:0000313" key="12">
    <source>
        <dbReference type="Proteomes" id="UP000240530"/>
    </source>
</evidence>
<gene>
    <name evidence="11" type="ORF">C0W93_12940</name>
</gene>
<sequence>MHKWFQLPIIEGLSSKQAHCDLPHDSFERECGREGFYGPATHMYHQHPPTGWLSWQGNHKPRAFDALALPQSGNTPWDAPLLLSNTDLKLRLWQTSKNMDHLVRNGDGDELLFIHQGKGDLYCDFGHLSFSEGDYIVIPRSTSWRIETTSHVSLLMIEATNNSYHNVDRGIVGEHAIYDPAILEYPKINAAFKAQQTEEPWQLLLKARNHINVIDYPFNPLDAIGWKGTVTVLKLNWRDIRPLMSHRYHLPPSAHSTFAANNFVVCTFVPRPTESDPHALKVPFFHSNNDYDEVIFYHQGDFFSRDNIKPGMITFHPCGFPHGPHPKALKSSQQKPKPFTDEVAVMIDSRNPLNIGSNIDKVEVHDYVHSWRDTTHNNHNE</sequence>
<dbReference type="GO" id="GO:0004411">
    <property type="term" value="F:homogentisate 1,2-dioxygenase activity"/>
    <property type="evidence" value="ECO:0007669"/>
    <property type="project" value="InterPro"/>
</dbReference>
<feature type="active site" description="Proton acceptor" evidence="7">
    <location>
        <position position="249"/>
    </location>
</feature>
<feature type="binding site" evidence="8">
    <location>
        <position position="322"/>
    </location>
    <ligand>
        <name>homogentisate</name>
        <dbReference type="ChEBI" id="CHEBI:16169"/>
    </ligand>
</feature>
<keyword evidence="4 11" id="KW-0223">Dioxygenase</keyword>
<feature type="binding site" evidence="8">
    <location>
        <position position="292"/>
    </location>
    <ligand>
        <name>Fe cation</name>
        <dbReference type="ChEBI" id="CHEBI:24875"/>
    </ligand>
</feature>
<evidence type="ECO:0000256" key="8">
    <source>
        <dbReference type="PIRSR" id="PIRSR605708-2"/>
    </source>
</evidence>
<feature type="domain" description="Homogentisate 1,2-dioxygenase C-terminal" evidence="9">
    <location>
        <begin position="252"/>
        <end position="373"/>
    </location>
</feature>
<evidence type="ECO:0000256" key="5">
    <source>
        <dbReference type="ARBA" id="ARBA00023002"/>
    </source>
</evidence>
<reference evidence="11 12" key="1">
    <citation type="submission" date="2018-03" db="EMBL/GenBank/DDBJ databases">
        <title>Whole genome sequencing of Histamine producing bacteria.</title>
        <authorList>
            <person name="Butler K."/>
        </authorList>
    </citation>
    <scope>NUCLEOTIDE SEQUENCE [LARGE SCALE GENOMIC DNA]</scope>
    <source>
        <strain evidence="11 12">Res.4.1</strain>
    </source>
</reference>
<keyword evidence="3 8" id="KW-0479">Metal-binding</keyword>
<evidence type="ECO:0000256" key="4">
    <source>
        <dbReference type="ARBA" id="ARBA00022964"/>
    </source>
</evidence>
<dbReference type="EMBL" id="PYNS01000014">
    <property type="protein sequence ID" value="PSV10054.1"/>
    <property type="molecule type" value="Genomic_DNA"/>
</dbReference>
<evidence type="ECO:0000256" key="3">
    <source>
        <dbReference type="ARBA" id="ARBA00022723"/>
    </source>
</evidence>
<dbReference type="RefSeq" id="WP_107185342.1">
    <property type="nucleotide sequence ID" value="NZ_JAWQGC010000001.1"/>
</dbReference>
<comment type="similarity">
    <text evidence="2">Belongs to the homogentisate dioxygenase family.</text>
</comment>
<evidence type="ECO:0000259" key="10">
    <source>
        <dbReference type="Pfam" id="PF20510"/>
    </source>
</evidence>
<evidence type="ECO:0000256" key="7">
    <source>
        <dbReference type="PIRSR" id="PIRSR605708-1"/>
    </source>
</evidence>
<feature type="domain" description="Homogentisate 1,2-dioxygenase N-terminal" evidence="10">
    <location>
        <begin position="85"/>
        <end position="231"/>
    </location>
</feature>
<dbReference type="GO" id="GO:0005737">
    <property type="term" value="C:cytoplasm"/>
    <property type="evidence" value="ECO:0007669"/>
    <property type="project" value="TreeGrafter"/>
</dbReference>
<dbReference type="PANTHER" id="PTHR11056">
    <property type="entry name" value="HOMOGENTISATE 1,2-DIOXYGENASE"/>
    <property type="match status" value="1"/>
</dbReference>
<dbReference type="InterPro" id="IPR046452">
    <property type="entry name" value="HgmA_N"/>
</dbReference>
<keyword evidence="6 8" id="KW-0408">Iron</keyword>
<dbReference type="Pfam" id="PF04209">
    <property type="entry name" value="HgmA_C"/>
    <property type="match status" value="1"/>
</dbReference>
<dbReference type="GO" id="GO:0046872">
    <property type="term" value="F:metal ion binding"/>
    <property type="evidence" value="ECO:0007669"/>
    <property type="project" value="UniProtKB-KW"/>
</dbReference>
<dbReference type="CDD" id="cd02208">
    <property type="entry name" value="cupin_RmlC-like"/>
    <property type="match status" value="1"/>
</dbReference>